<dbReference type="Proteomes" id="UP001631969">
    <property type="component" value="Unassembled WGS sequence"/>
</dbReference>
<dbReference type="EMBL" id="JBJURJ010000003">
    <property type="protein sequence ID" value="MFM9327947.1"/>
    <property type="molecule type" value="Genomic_DNA"/>
</dbReference>
<accession>A0ACC7NY23</accession>
<sequence>MFTKWVEAWNEVLNKVREQGGDIQELELEPPALPEELHDKEQELGVLIPASLRELLAEHTRKLYFRWSLPDEAILPEEFKEIFSGELGWSLEELEYWQEDSAEASGCEGLAGMMVFGQAGNGDMLALDMNQEAAGEPPVVYWEHETDEVRLLAPSFQEYVKRMTELSCIGSELWQYEAFLGPDGLDTGSAQARRWKDWFATFQSLQIEEASRTLDSLFTYIKYHGAVRARETEGLRRFPAADVFRLVLQQLPESTPDERIALSRIVGEGLGSYAAQWVRGLWEESEPLLTAETRSYLTVRCLPLEEGCRRVMTFLEQETDGKMSGYDAFEHLAPFQHRSVIGWMEEYSRLPAAEGWSRLYAYSRPDWADVKQWAGGDMRQRLTLLQALDDMLREQQHDTIPAYGWYTLKPIKVCGVPSREAFVQFLEKLYEEEPLRTKKALLRQIIEHVDEIMEGELPEQE</sequence>
<comment type="caution">
    <text evidence="1">The sequence shown here is derived from an EMBL/GenBank/DDBJ whole genome shotgun (WGS) entry which is preliminary data.</text>
</comment>
<name>A0ACC7NY23_9BACL</name>
<proteinExistence type="predicted"/>
<gene>
    <name evidence="1" type="ORF">ACI1P1_06465</name>
</gene>
<evidence type="ECO:0000313" key="1">
    <source>
        <dbReference type="EMBL" id="MFM9327947.1"/>
    </source>
</evidence>
<keyword evidence="2" id="KW-1185">Reference proteome</keyword>
<protein>
    <submittedName>
        <fullName evidence="1">SMI1/KNR4 family protein</fullName>
    </submittedName>
</protein>
<organism evidence="1 2">
    <name type="scientific">Paenibacillus mesotrionivorans</name>
    <dbReference type="NCBI Taxonomy" id="3160968"/>
    <lineage>
        <taxon>Bacteria</taxon>
        <taxon>Bacillati</taxon>
        <taxon>Bacillota</taxon>
        <taxon>Bacilli</taxon>
        <taxon>Bacillales</taxon>
        <taxon>Paenibacillaceae</taxon>
        <taxon>Paenibacillus</taxon>
    </lineage>
</organism>
<reference evidence="1" key="1">
    <citation type="submission" date="2024-12" db="EMBL/GenBank/DDBJ databases">
        <authorList>
            <person name="Wu N."/>
        </authorList>
    </citation>
    <scope>NUCLEOTIDE SEQUENCE</scope>
    <source>
        <strain evidence="1">P15</strain>
    </source>
</reference>
<evidence type="ECO:0000313" key="2">
    <source>
        <dbReference type="Proteomes" id="UP001631969"/>
    </source>
</evidence>